<name>A0A9Q8MU14_9LACO</name>
<dbReference type="AlphaFoldDB" id="A0A9Q8MU14"/>
<dbReference type="Gene3D" id="3.90.1200.10">
    <property type="match status" value="1"/>
</dbReference>
<dbReference type="Proteomes" id="UP000784700">
    <property type="component" value="Unassembled WGS sequence"/>
</dbReference>
<dbReference type="PIRSF" id="PIRSF006221">
    <property type="entry name" value="Ketosamine-3-kinase"/>
    <property type="match status" value="1"/>
</dbReference>
<organism evidence="2 3">
    <name type="scientific">Apilactobacillus micheneri</name>
    <dbReference type="NCBI Taxonomy" id="1899430"/>
    <lineage>
        <taxon>Bacteria</taxon>
        <taxon>Bacillati</taxon>
        <taxon>Bacillota</taxon>
        <taxon>Bacilli</taxon>
        <taxon>Lactobacillales</taxon>
        <taxon>Lactobacillaceae</taxon>
        <taxon>Apilactobacillus</taxon>
    </lineage>
</organism>
<dbReference type="InterPro" id="IPR016477">
    <property type="entry name" value="Fructo-/Ketosamine-3-kinase"/>
</dbReference>
<dbReference type="EMBL" id="QUBG01000002">
    <property type="protein sequence ID" value="TPR45135.1"/>
    <property type="molecule type" value="Genomic_DNA"/>
</dbReference>
<keyword evidence="1 2" id="KW-0418">Kinase</keyword>
<protein>
    <submittedName>
        <fullName evidence="2">Fructosamine kinase family protein</fullName>
    </submittedName>
</protein>
<evidence type="ECO:0000256" key="1">
    <source>
        <dbReference type="PIRNR" id="PIRNR006221"/>
    </source>
</evidence>
<dbReference type="GeneID" id="58108104"/>
<dbReference type="PANTHER" id="PTHR12149:SF8">
    <property type="entry name" value="PROTEIN-RIBULOSAMINE 3-KINASE"/>
    <property type="match status" value="1"/>
</dbReference>
<dbReference type="InterPro" id="IPR011009">
    <property type="entry name" value="Kinase-like_dom_sf"/>
</dbReference>
<dbReference type="RefSeq" id="WP_140924118.1">
    <property type="nucleotide sequence ID" value="NZ_QUBF01000002.1"/>
</dbReference>
<dbReference type="PANTHER" id="PTHR12149">
    <property type="entry name" value="FRUCTOSAMINE 3 KINASE-RELATED PROTEIN"/>
    <property type="match status" value="1"/>
</dbReference>
<gene>
    <name evidence="2" type="ORF">DY130_02780</name>
</gene>
<dbReference type="Gene3D" id="3.30.200.20">
    <property type="entry name" value="Phosphorylase Kinase, domain 1"/>
    <property type="match status" value="1"/>
</dbReference>
<comment type="caution">
    <text evidence="2">The sequence shown here is derived from an EMBL/GenBank/DDBJ whole genome shotgun (WGS) entry which is preliminary data.</text>
</comment>
<proteinExistence type="inferred from homology"/>
<evidence type="ECO:0000313" key="2">
    <source>
        <dbReference type="EMBL" id="TPR45135.1"/>
    </source>
</evidence>
<dbReference type="Pfam" id="PF03881">
    <property type="entry name" value="Fructosamin_kin"/>
    <property type="match status" value="1"/>
</dbReference>
<keyword evidence="1" id="KW-0808">Transferase</keyword>
<dbReference type="GO" id="GO:0016301">
    <property type="term" value="F:kinase activity"/>
    <property type="evidence" value="ECO:0007669"/>
    <property type="project" value="UniProtKB-UniRule"/>
</dbReference>
<accession>A0A9Q8MU14</accession>
<evidence type="ECO:0000313" key="3">
    <source>
        <dbReference type="Proteomes" id="UP000784700"/>
    </source>
</evidence>
<comment type="similarity">
    <text evidence="1">Belongs to the fructosamine kinase family.</text>
</comment>
<reference evidence="2" key="1">
    <citation type="submission" date="2018-08" db="EMBL/GenBank/DDBJ databases">
        <title>Comparative genomics of wild bee and flower associated Lactobacillus reveals potential adaptation to the bee host.</title>
        <authorList>
            <person name="Vuong H.Q."/>
            <person name="Mcfrederick Q.S."/>
        </authorList>
    </citation>
    <scope>NUCLEOTIDE SEQUENCE</scope>
    <source>
        <strain evidence="2">HV_63</strain>
    </source>
</reference>
<sequence length="283" mass="33144">MKKLNEKWLSQLPFNKIEQLTPVSGGDINDSYSLLADNKKYFMKVQPNRGKKFFEHEAQGIHLLSKAARVPHIIQYGQIEEDGFLIQDWINVKNNGDQYELGKMVANVHKIHNSKFGLDKNFDLGKIPKNNEWNNSWTDFYIDQRLNPLVHMAQKNGLWNDSRQKGYEKLKKNFISDFNERSITPSLLHGDLWSGNFMFNEKGLPLLIDPDVFYGDREMDIGITTVFGGFNKQFYQGYNAEYPLEQGWQQRLIYYQFYYLMAHLNLFGETYGFAVDNILNKII</sequence>
<dbReference type="SUPFAM" id="SSF56112">
    <property type="entry name" value="Protein kinase-like (PK-like)"/>
    <property type="match status" value="1"/>
</dbReference>